<accession>A0A2T7CA29</accession>
<proteinExistence type="predicted"/>
<dbReference type="AlphaFoldDB" id="A0A2T7CA29"/>
<reference evidence="1 2" key="1">
    <citation type="submission" date="2018-04" db="EMBL/GenBank/DDBJ databases">
        <title>WGS assembly of Panicum hallii var. hallii HAL2.</title>
        <authorList>
            <person name="Lovell J."/>
            <person name="Jenkins J."/>
            <person name="Lowry D."/>
            <person name="Mamidi S."/>
            <person name="Sreedasyam A."/>
            <person name="Weng X."/>
            <person name="Barry K."/>
            <person name="Bonette J."/>
            <person name="Campitelli B."/>
            <person name="Daum C."/>
            <person name="Gordon S."/>
            <person name="Gould B."/>
            <person name="Lipzen A."/>
            <person name="MacQueen A."/>
            <person name="Palacio-Mejia J."/>
            <person name="Plott C."/>
            <person name="Shakirov E."/>
            <person name="Shu S."/>
            <person name="Yoshinaga Y."/>
            <person name="Zane M."/>
            <person name="Rokhsar D."/>
            <person name="Grimwood J."/>
            <person name="Schmutz J."/>
            <person name="Juenger T."/>
        </authorList>
    </citation>
    <scope>NUCLEOTIDE SEQUENCE [LARGE SCALE GENOMIC DNA]</scope>
    <source>
        <strain evidence="2">cv. HAL2</strain>
    </source>
</reference>
<protein>
    <submittedName>
        <fullName evidence="1">Uncharacterized protein</fullName>
    </submittedName>
</protein>
<organism evidence="1 2">
    <name type="scientific">Panicum hallii var. hallii</name>
    <dbReference type="NCBI Taxonomy" id="1504633"/>
    <lineage>
        <taxon>Eukaryota</taxon>
        <taxon>Viridiplantae</taxon>
        <taxon>Streptophyta</taxon>
        <taxon>Embryophyta</taxon>
        <taxon>Tracheophyta</taxon>
        <taxon>Spermatophyta</taxon>
        <taxon>Magnoliopsida</taxon>
        <taxon>Liliopsida</taxon>
        <taxon>Poales</taxon>
        <taxon>Poaceae</taxon>
        <taxon>PACMAD clade</taxon>
        <taxon>Panicoideae</taxon>
        <taxon>Panicodae</taxon>
        <taxon>Paniceae</taxon>
        <taxon>Panicinae</taxon>
        <taxon>Panicum</taxon>
        <taxon>Panicum sect. Panicum</taxon>
    </lineage>
</organism>
<gene>
    <name evidence="1" type="ORF">GQ55_9G405700</name>
</gene>
<dbReference type="Proteomes" id="UP000244336">
    <property type="component" value="Chromosome 9"/>
</dbReference>
<keyword evidence="2" id="KW-1185">Reference proteome</keyword>
<evidence type="ECO:0000313" key="2">
    <source>
        <dbReference type="Proteomes" id="UP000244336"/>
    </source>
</evidence>
<dbReference type="Gramene" id="PUZ40196">
    <property type="protein sequence ID" value="PUZ40196"/>
    <property type="gene ID" value="GQ55_9G405700"/>
</dbReference>
<dbReference type="EMBL" id="CM009757">
    <property type="protein sequence ID" value="PUZ40196.1"/>
    <property type="molecule type" value="Genomic_DNA"/>
</dbReference>
<sequence length="32" mass="3732">MTPCSVWGPNMPDRGGADIPNSNVWWPWHEFF</sequence>
<name>A0A2T7CA29_9POAL</name>
<evidence type="ECO:0000313" key="1">
    <source>
        <dbReference type="EMBL" id="PUZ40196.1"/>
    </source>
</evidence>